<dbReference type="SUPFAM" id="SSF103473">
    <property type="entry name" value="MFS general substrate transporter"/>
    <property type="match status" value="1"/>
</dbReference>
<evidence type="ECO:0000313" key="6">
    <source>
        <dbReference type="EMBL" id="PIC24708.1"/>
    </source>
</evidence>
<gene>
    <name evidence="6" type="primary">Cnig_chr_V.g17927</name>
    <name evidence="6" type="ORF">B9Z55_017927</name>
</gene>
<dbReference type="PANTHER" id="PTHR23503:SF43">
    <property type="entry name" value="MAJOR FACILITATOR SUPERFAMILY (MFS) PROFILE DOMAIN-CONTAINING PROTEIN"/>
    <property type="match status" value="1"/>
</dbReference>
<dbReference type="PANTHER" id="PTHR23503">
    <property type="entry name" value="SOLUTE CARRIER FAMILY 2"/>
    <property type="match status" value="1"/>
</dbReference>
<keyword evidence="7" id="KW-1185">Reference proteome</keyword>
<evidence type="ECO:0000256" key="2">
    <source>
        <dbReference type="ARBA" id="ARBA00022692"/>
    </source>
</evidence>
<dbReference type="OrthoDB" id="6612291at2759"/>
<dbReference type="InterPro" id="IPR036259">
    <property type="entry name" value="MFS_trans_sf"/>
</dbReference>
<feature type="transmembrane region" description="Helical" evidence="5">
    <location>
        <begin position="29"/>
        <end position="51"/>
    </location>
</feature>
<evidence type="ECO:0000256" key="4">
    <source>
        <dbReference type="ARBA" id="ARBA00023136"/>
    </source>
</evidence>
<feature type="transmembrane region" description="Helical" evidence="5">
    <location>
        <begin position="125"/>
        <end position="146"/>
    </location>
</feature>
<dbReference type="Gene3D" id="1.20.1250.20">
    <property type="entry name" value="MFS general substrate transporter like domains"/>
    <property type="match status" value="2"/>
</dbReference>
<keyword evidence="3 5" id="KW-1133">Transmembrane helix</keyword>
<dbReference type="InterPro" id="IPR045263">
    <property type="entry name" value="GLUT"/>
</dbReference>
<proteinExistence type="predicted"/>
<feature type="transmembrane region" description="Helical" evidence="5">
    <location>
        <begin position="190"/>
        <end position="214"/>
    </location>
</feature>
<organism evidence="6 7">
    <name type="scientific">Caenorhabditis nigoni</name>
    <dbReference type="NCBI Taxonomy" id="1611254"/>
    <lineage>
        <taxon>Eukaryota</taxon>
        <taxon>Metazoa</taxon>
        <taxon>Ecdysozoa</taxon>
        <taxon>Nematoda</taxon>
        <taxon>Chromadorea</taxon>
        <taxon>Rhabditida</taxon>
        <taxon>Rhabditina</taxon>
        <taxon>Rhabditomorpha</taxon>
        <taxon>Rhabditoidea</taxon>
        <taxon>Rhabditidae</taxon>
        <taxon>Peloderinae</taxon>
        <taxon>Caenorhabditis</taxon>
    </lineage>
</organism>
<evidence type="ECO:0000256" key="3">
    <source>
        <dbReference type="ARBA" id="ARBA00022989"/>
    </source>
</evidence>
<dbReference type="AlphaFoldDB" id="A0A2G5TBT5"/>
<comment type="caution">
    <text evidence="6">The sequence shown here is derived from an EMBL/GenBank/DDBJ whole genome shotgun (WGS) entry which is preliminary data.</text>
</comment>
<dbReference type="Pfam" id="PF00083">
    <property type="entry name" value="Sugar_tr"/>
    <property type="match status" value="2"/>
</dbReference>
<keyword evidence="4 5" id="KW-0472">Membrane</keyword>
<keyword evidence="2 5" id="KW-0812">Transmembrane</keyword>
<evidence type="ECO:0008006" key="8">
    <source>
        <dbReference type="Google" id="ProtNLM"/>
    </source>
</evidence>
<feature type="transmembrane region" description="Helical" evidence="5">
    <location>
        <begin position="158"/>
        <end position="178"/>
    </location>
</feature>
<dbReference type="InterPro" id="IPR005828">
    <property type="entry name" value="MFS_sugar_transport-like"/>
</dbReference>
<dbReference type="Proteomes" id="UP000230233">
    <property type="component" value="Chromosome V"/>
</dbReference>
<feature type="transmembrane region" description="Helical" evidence="5">
    <location>
        <begin position="220"/>
        <end position="245"/>
    </location>
</feature>
<accession>A0A2G5TBT5</accession>
<protein>
    <recommendedName>
        <fullName evidence="8">Major facilitator superfamily (MFS) profile domain-containing protein</fullName>
    </recommendedName>
</protein>
<dbReference type="EMBL" id="PDUG01000005">
    <property type="protein sequence ID" value="PIC24708.1"/>
    <property type="molecule type" value="Genomic_DNA"/>
</dbReference>
<dbReference type="GO" id="GO:0015149">
    <property type="term" value="F:hexose transmembrane transporter activity"/>
    <property type="evidence" value="ECO:0007669"/>
    <property type="project" value="TreeGrafter"/>
</dbReference>
<dbReference type="GO" id="GO:0016020">
    <property type="term" value="C:membrane"/>
    <property type="evidence" value="ECO:0007669"/>
    <property type="project" value="UniProtKB-SubCell"/>
</dbReference>
<evidence type="ECO:0000256" key="5">
    <source>
        <dbReference type="SAM" id="Phobius"/>
    </source>
</evidence>
<name>A0A2G5TBT5_9PELO</name>
<evidence type="ECO:0000313" key="7">
    <source>
        <dbReference type="Proteomes" id="UP000230233"/>
    </source>
</evidence>
<feature type="transmembrane region" description="Helical" evidence="5">
    <location>
        <begin position="257"/>
        <end position="281"/>
    </location>
</feature>
<evidence type="ECO:0000256" key="1">
    <source>
        <dbReference type="ARBA" id="ARBA00004370"/>
    </source>
</evidence>
<feature type="transmembrane region" description="Helical" evidence="5">
    <location>
        <begin position="287"/>
        <end position="304"/>
    </location>
</feature>
<reference evidence="7" key="1">
    <citation type="submission" date="2017-10" db="EMBL/GenBank/DDBJ databases">
        <title>Rapid genome shrinkage in a self-fertile nematode reveals novel sperm competition proteins.</title>
        <authorList>
            <person name="Yin D."/>
            <person name="Schwarz E.M."/>
            <person name="Thomas C.G."/>
            <person name="Felde R.L."/>
            <person name="Korf I.F."/>
            <person name="Cutter A.D."/>
            <person name="Schartner C.M."/>
            <person name="Ralston E.J."/>
            <person name="Meyer B.J."/>
            <person name="Haag E.S."/>
        </authorList>
    </citation>
    <scope>NUCLEOTIDE SEQUENCE [LARGE SCALE GENOMIC DNA]</scope>
    <source>
        <strain evidence="7">JU1422</strain>
    </source>
</reference>
<sequence>MITSAETVGTLVSLIFVFPFAETKGRKWAIIYLGALLTVVSALCQLSSAYLQASELFILSQFFAGVHHPLRTFLTFLFITECAPDKNREQILILFEKEKNLTTESHITLRQVWENDTLRQGLKVVLAYLFVVNLSTTNIRATYYVTLHESVGFTVQEALNINLILSILFFPTQFASTIMIDSLGRRPVMLIANVLLFTMSCLMLATQFLAYFFGPSLLTKVLYVILDCIGESTTATGIMSLRILFITELFPPSARTAVSQAVLFIGMAINSLLMATFPIVYSIFPPGFFAPFVVTKLVFGFYLYRHMPETKGRAVCDIIEDMDEDVMSRTASIFEEYTPLIKSRVNPIFSH</sequence>
<comment type="subcellular location">
    <subcellularLocation>
        <location evidence="1">Membrane</location>
    </subcellularLocation>
</comment>